<keyword evidence="3" id="KW-0804">Transcription</keyword>
<dbReference type="SUPFAM" id="SSF46785">
    <property type="entry name" value="Winged helix' DNA-binding domain"/>
    <property type="match status" value="1"/>
</dbReference>
<evidence type="ECO:0000259" key="4">
    <source>
        <dbReference type="PROSITE" id="PS50949"/>
    </source>
</evidence>
<dbReference type="SMART" id="SM00345">
    <property type="entry name" value="HTH_GNTR"/>
    <property type="match status" value="1"/>
</dbReference>
<dbReference type="PROSITE" id="PS50949">
    <property type="entry name" value="HTH_GNTR"/>
    <property type="match status" value="1"/>
</dbReference>
<keyword evidence="1" id="KW-0805">Transcription regulation</keyword>
<dbReference type="CDD" id="cd07377">
    <property type="entry name" value="WHTH_GntR"/>
    <property type="match status" value="1"/>
</dbReference>
<dbReference type="Gene3D" id="1.10.10.10">
    <property type="entry name" value="Winged helix-like DNA-binding domain superfamily/Winged helix DNA-binding domain"/>
    <property type="match status" value="1"/>
</dbReference>
<sequence>MRPFQTMHMSRQDQPLYLELAGVLREELQHMSPGDYLPGEMQLAARFAVNRHTLRRAVDELVLEGRLLRRQGKGTQVLAKPLVYPVEAGSAFSQSLSALGHCVEAQLIERQHRPGSSEECRHLQLPDGSELIELTTLRLLEGQPLSLIRHRFCASLAPLLADYQGGSLRQYLAERDLPLARTFSLIGARLPSHAEAAHLLMPRHAPLLSVLTLSRDPAGRAVELAQSSSRADRFQYQVAT</sequence>
<dbReference type="InterPro" id="IPR050679">
    <property type="entry name" value="Bact_HTH_transcr_reg"/>
</dbReference>
<dbReference type="GO" id="GO:0003677">
    <property type="term" value="F:DNA binding"/>
    <property type="evidence" value="ECO:0007669"/>
    <property type="project" value="UniProtKB-KW"/>
</dbReference>
<dbReference type="SMART" id="SM00866">
    <property type="entry name" value="UTRA"/>
    <property type="match status" value="1"/>
</dbReference>
<dbReference type="InterPro" id="IPR012702">
    <property type="entry name" value="CP_lyase_PhnF"/>
</dbReference>
<dbReference type="Pfam" id="PF00392">
    <property type="entry name" value="GntR"/>
    <property type="match status" value="1"/>
</dbReference>
<dbReference type="PANTHER" id="PTHR44846:SF16">
    <property type="entry name" value="TRANSCRIPTIONAL REGULATOR PHNF-RELATED"/>
    <property type="match status" value="1"/>
</dbReference>
<dbReference type="EMBL" id="UGUV01000002">
    <property type="protein sequence ID" value="SUD53891.1"/>
    <property type="molecule type" value="Genomic_DNA"/>
</dbReference>
<dbReference type="AlphaFoldDB" id="A0A379K0E1"/>
<evidence type="ECO:0000313" key="5">
    <source>
        <dbReference type="EMBL" id="SUD53891.1"/>
    </source>
</evidence>
<evidence type="ECO:0000256" key="2">
    <source>
        <dbReference type="ARBA" id="ARBA00023125"/>
    </source>
</evidence>
<evidence type="ECO:0000256" key="3">
    <source>
        <dbReference type="ARBA" id="ARBA00023163"/>
    </source>
</evidence>
<protein>
    <submittedName>
        <fullName evidence="5">GntR family transcriptional regulator</fullName>
    </submittedName>
</protein>
<accession>A0A379K0E1</accession>
<dbReference type="NCBIfam" id="TIGR02325">
    <property type="entry name" value="C_P_lyase_phnF"/>
    <property type="match status" value="1"/>
</dbReference>
<dbReference type="RefSeq" id="WP_083393771.1">
    <property type="nucleotide sequence ID" value="NZ_FNZC01000084.1"/>
</dbReference>
<name>A0A379K0E1_ECTOL</name>
<dbReference type="Gene3D" id="3.40.1410.10">
    <property type="entry name" value="Chorismate lyase-like"/>
    <property type="match status" value="1"/>
</dbReference>
<evidence type="ECO:0000256" key="1">
    <source>
        <dbReference type="ARBA" id="ARBA00023015"/>
    </source>
</evidence>
<dbReference type="Proteomes" id="UP000255303">
    <property type="component" value="Unassembled WGS sequence"/>
</dbReference>
<dbReference type="InterPro" id="IPR036390">
    <property type="entry name" value="WH_DNA-bd_sf"/>
</dbReference>
<keyword evidence="2" id="KW-0238">DNA-binding</keyword>
<dbReference type="SUPFAM" id="SSF64288">
    <property type="entry name" value="Chorismate lyase-like"/>
    <property type="match status" value="1"/>
</dbReference>
<organism evidence="5 6">
    <name type="scientific">Ectopseudomonas oleovorans</name>
    <name type="common">Pseudomonas oleovorans</name>
    <dbReference type="NCBI Taxonomy" id="301"/>
    <lineage>
        <taxon>Bacteria</taxon>
        <taxon>Pseudomonadati</taxon>
        <taxon>Pseudomonadota</taxon>
        <taxon>Gammaproteobacteria</taxon>
        <taxon>Pseudomonadales</taxon>
        <taxon>Pseudomonadaceae</taxon>
        <taxon>Ectopseudomonas</taxon>
    </lineage>
</organism>
<gene>
    <name evidence="5" type="primary">phnF</name>
    <name evidence="5" type="ORF">NCTC10692_04444</name>
</gene>
<dbReference type="PRINTS" id="PR00035">
    <property type="entry name" value="HTHGNTR"/>
</dbReference>
<dbReference type="Pfam" id="PF07702">
    <property type="entry name" value="UTRA"/>
    <property type="match status" value="1"/>
</dbReference>
<dbReference type="PANTHER" id="PTHR44846">
    <property type="entry name" value="MANNOSYL-D-GLYCERATE TRANSPORT/METABOLISM SYSTEM REPRESSOR MNGR-RELATED"/>
    <property type="match status" value="1"/>
</dbReference>
<dbReference type="InterPro" id="IPR011663">
    <property type="entry name" value="UTRA"/>
</dbReference>
<reference evidence="5 6" key="1">
    <citation type="submission" date="2018-06" db="EMBL/GenBank/DDBJ databases">
        <authorList>
            <consortium name="Pathogen Informatics"/>
            <person name="Doyle S."/>
        </authorList>
    </citation>
    <scope>NUCLEOTIDE SEQUENCE [LARGE SCALE GENOMIC DNA]</scope>
    <source>
        <strain evidence="5 6">NCTC10692</strain>
    </source>
</reference>
<dbReference type="InterPro" id="IPR000524">
    <property type="entry name" value="Tscrpt_reg_HTH_GntR"/>
</dbReference>
<dbReference type="GO" id="GO:0003700">
    <property type="term" value="F:DNA-binding transcription factor activity"/>
    <property type="evidence" value="ECO:0007669"/>
    <property type="project" value="InterPro"/>
</dbReference>
<dbReference type="InterPro" id="IPR028978">
    <property type="entry name" value="Chorismate_lyase_/UTRA_dom_sf"/>
</dbReference>
<proteinExistence type="predicted"/>
<feature type="domain" description="HTH gntR-type" evidence="4">
    <location>
        <begin position="14"/>
        <end position="80"/>
    </location>
</feature>
<dbReference type="InterPro" id="IPR036388">
    <property type="entry name" value="WH-like_DNA-bd_sf"/>
</dbReference>
<evidence type="ECO:0000313" key="6">
    <source>
        <dbReference type="Proteomes" id="UP000255303"/>
    </source>
</evidence>